<dbReference type="SUPFAM" id="SSF51445">
    <property type="entry name" value="(Trans)glycosidases"/>
    <property type="match status" value="1"/>
</dbReference>
<keyword evidence="11" id="KW-1185">Reference proteome</keyword>
<evidence type="ECO:0000313" key="10">
    <source>
        <dbReference type="EMBL" id="KGF53147.1"/>
    </source>
</evidence>
<dbReference type="OrthoDB" id="1090159at2"/>
<evidence type="ECO:0000256" key="5">
    <source>
        <dbReference type="ARBA" id="ARBA00023295"/>
    </source>
</evidence>
<feature type="signal peptide" evidence="7">
    <location>
        <begin position="1"/>
        <end position="20"/>
    </location>
</feature>
<dbReference type="Gene3D" id="3.20.20.80">
    <property type="entry name" value="Glycosidases"/>
    <property type="match status" value="1"/>
</dbReference>
<dbReference type="SUPFAM" id="SSF55545">
    <property type="entry name" value="beta-N-acetylhexosaminidase-like domain"/>
    <property type="match status" value="1"/>
</dbReference>
<feature type="active site" description="Proton donor" evidence="6">
    <location>
        <position position="333"/>
    </location>
</feature>
<evidence type="ECO:0000256" key="3">
    <source>
        <dbReference type="ARBA" id="ARBA00012663"/>
    </source>
</evidence>
<dbReference type="Gene3D" id="3.30.379.10">
    <property type="entry name" value="Chitobiase/beta-hexosaminidase domain 2-like"/>
    <property type="match status" value="1"/>
</dbReference>
<evidence type="ECO:0000256" key="7">
    <source>
        <dbReference type="SAM" id="SignalP"/>
    </source>
</evidence>
<name>A0A096CDZ1_9BACT</name>
<accession>A0A096CDZ1</accession>
<keyword evidence="4" id="KW-0378">Hydrolase</keyword>
<comment type="caution">
    <text evidence="10">The sequence shown here is derived from an EMBL/GenBank/DDBJ whole genome shotgun (WGS) entry which is preliminary data.</text>
</comment>
<evidence type="ECO:0000313" key="11">
    <source>
        <dbReference type="Proteomes" id="UP000029614"/>
    </source>
</evidence>
<dbReference type="GO" id="GO:0005975">
    <property type="term" value="P:carbohydrate metabolic process"/>
    <property type="evidence" value="ECO:0007669"/>
    <property type="project" value="InterPro"/>
</dbReference>
<feature type="chain" id="PRO_5001917710" description="beta-N-acetylhexosaminidase" evidence="7">
    <location>
        <begin position="21"/>
        <end position="545"/>
    </location>
</feature>
<dbReference type="RefSeq" id="WP_036853942.1">
    <property type="nucleotide sequence ID" value="NZ_JRNU01000002.1"/>
</dbReference>
<dbReference type="InterPro" id="IPR025705">
    <property type="entry name" value="Beta_hexosaminidase_sua/sub"/>
</dbReference>
<dbReference type="CDD" id="cd06563">
    <property type="entry name" value="GH20_chitobiase-like"/>
    <property type="match status" value="1"/>
</dbReference>
<dbReference type="PRINTS" id="PR00738">
    <property type="entry name" value="GLHYDRLASE20"/>
</dbReference>
<dbReference type="GO" id="GO:0004563">
    <property type="term" value="F:beta-N-acetylhexosaminidase activity"/>
    <property type="evidence" value="ECO:0007669"/>
    <property type="project" value="UniProtKB-EC"/>
</dbReference>
<proteinExistence type="inferred from homology"/>
<dbReference type="Proteomes" id="UP000029614">
    <property type="component" value="Unassembled WGS sequence"/>
</dbReference>
<comment type="catalytic activity">
    <reaction evidence="1">
        <text>Hydrolysis of terminal non-reducing N-acetyl-D-hexosamine residues in N-acetyl-beta-D-hexosaminides.</text>
        <dbReference type="EC" id="3.2.1.52"/>
    </reaction>
</comment>
<gene>
    <name evidence="10" type="ORF">HMPREF9302_01070</name>
</gene>
<dbReference type="PANTHER" id="PTHR22600">
    <property type="entry name" value="BETA-HEXOSAMINIDASE"/>
    <property type="match status" value="1"/>
</dbReference>
<dbReference type="InterPro" id="IPR015883">
    <property type="entry name" value="Glyco_hydro_20_cat"/>
</dbReference>
<dbReference type="GO" id="GO:0030203">
    <property type="term" value="P:glycosaminoglycan metabolic process"/>
    <property type="evidence" value="ECO:0007669"/>
    <property type="project" value="TreeGrafter"/>
</dbReference>
<evidence type="ECO:0000256" key="6">
    <source>
        <dbReference type="PIRSR" id="PIRSR625705-1"/>
    </source>
</evidence>
<evidence type="ECO:0000259" key="8">
    <source>
        <dbReference type="Pfam" id="PF00728"/>
    </source>
</evidence>
<dbReference type="InterPro" id="IPR017853">
    <property type="entry name" value="GH"/>
</dbReference>
<dbReference type="Pfam" id="PF02838">
    <property type="entry name" value="Glyco_hydro_20b"/>
    <property type="match status" value="1"/>
</dbReference>
<evidence type="ECO:0000256" key="1">
    <source>
        <dbReference type="ARBA" id="ARBA00001231"/>
    </source>
</evidence>
<dbReference type="InterPro" id="IPR015882">
    <property type="entry name" value="HEX_bac_N"/>
</dbReference>
<keyword evidence="7" id="KW-0732">Signal</keyword>
<feature type="domain" description="Glycoside hydrolase family 20 catalytic" evidence="8">
    <location>
        <begin position="159"/>
        <end position="502"/>
    </location>
</feature>
<keyword evidence="5" id="KW-0326">Glycosidase</keyword>
<dbReference type="InterPro" id="IPR029018">
    <property type="entry name" value="Hex-like_dom2"/>
</dbReference>
<dbReference type="GO" id="GO:0016020">
    <property type="term" value="C:membrane"/>
    <property type="evidence" value="ECO:0007669"/>
    <property type="project" value="TreeGrafter"/>
</dbReference>
<evidence type="ECO:0000256" key="2">
    <source>
        <dbReference type="ARBA" id="ARBA00006285"/>
    </source>
</evidence>
<feature type="domain" description="Beta-hexosaminidase bacterial type N-terminal" evidence="9">
    <location>
        <begin position="25"/>
        <end position="156"/>
    </location>
</feature>
<dbReference type="Pfam" id="PF00728">
    <property type="entry name" value="Glyco_hydro_20"/>
    <property type="match status" value="1"/>
</dbReference>
<reference evidence="10 11" key="1">
    <citation type="submission" date="2014-07" db="EMBL/GenBank/DDBJ databases">
        <authorList>
            <person name="McCorrison J."/>
            <person name="Sanka R."/>
            <person name="Torralba M."/>
            <person name="Gillis M."/>
            <person name="Haft D.H."/>
            <person name="Methe B."/>
            <person name="Sutton G."/>
            <person name="Nelson K.E."/>
        </authorList>
    </citation>
    <scope>NUCLEOTIDE SEQUENCE [LARGE SCALE GENOMIC DNA]</scope>
    <source>
        <strain evidence="10 11">DNF00058</strain>
    </source>
</reference>
<organism evidence="10 11">
    <name type="scientific">Prevotella amnii DNF00058</name>
    <dbReference type="NCBI Taxonomy" id="1401066"/>
    <lineage>
        <taxon>Bacteria</taxon>
        <taxon>Pseudomonadati</taxon>
        <taxon>Bacteroidota</taxon>
        <taxon>Bacteroidia</taxon>
        <taxon>Bacteroidales</taxon>
        <taxon>Prevotellaceae</taxon>
        <taxon>Prevotella</taxon>
    </lineage>
</organism>
<comment type="similarity">
    <text evidence="2">Belongs to the glycosyl hydrolase 20 family.</text>
</comment>
<dbReference type="AlphaFoldDB" id="A0A096CDZ1"/>
<dbReference type="EC" id="3.2.1.52" evidence="3"/>
<sequence>MTKKILLSLVLSLFVATGFATDASYDVIPLPQSIVMVKGKSFILNSNTTIFCSSKDDLMQKNAYFLSCYIADLTGLKLKVSDIKPKKGNYIELLLNNKNIKGEEAYTININNKNIKISGFTSAGVFYGIQTLRKSLPICNATNNPIVLPAAEIKDAPRFKYRGMMLDCSRHFFSIDFIKKFIDLIALHNMNTFHWHLNDDQGWRIEIKKYPKLVEIGSVRTGTVMGRNSDVDDSIKYGGYYTQEQCREIVEYARQRHITVIPEIDMPGHMKAVLASYPNLGCTGGPYKVGHNWGVYYDVLCIGNEDTFKFVEGVLDEIIDIFPSRYIHIGGDETPTKRWSECSKCEKIMQKEGLPINKLQAYFTNRIEKYLNSKGRSIIGWDEILDGDINKSATIMSWRGIEPGEKGAKMGHDVIMSPTSHCYFDYAQTKEQYSEPLTQVHALDVEQVYSLDPAPKTMSEESKKHILGVQANLWTEYISNPNLATYMLLPRMAALSEVQWTRPAQKDFKQFKIRATRLSKLYDKYGYIYALHLWQERYKHNRENW</sequence>
<dbReference type="EMBL" id="JRNU01000002">
    <property type="protein sequence ID" value="KGF53147.1"/>
    <property type="molecule type" value="Genomic_DNA"/>
</dbReference>
<evidence type="ECO:0000259" key="9">
    <source>
        <dbReference type="Pfam" id="PF02838"/>
    </source>
</evidence>
<dbReference type="PANTHER" id="PTHR22600:SF57">
    <property type="entry name" value="BETA-N-ACETYLHEXOSAMINIDASE"/>
    <property type="match status" value="1"/>
</dbReference>
<evidence type="ECO:0000256" key="4">
    <source>
        <dbReference type="ARBA" id="ARBA00022801"/>
    </source>
</evidence>
<protein>
    <recommendedName>
        <fullName evidence="3">beta-N-acetylhexosaminidase</fullName>
        <ecNumber evidence="3">3.2.1.52</ecNumber>
    </recommendedName>
</protein>